<dbReference type="Gene3D" id="3.20.20.30">
    <property type="entry name" value="Luciferase-like domain"/>
    <property type="match status" value="1"/>
</dbReference>
<proteinExistence type="predicted"/>
<dbReference type="InterPro" id="IPR036661">
    <property type="entry name" value="Luciferase-like_sf"/>
</dbReference>
<reference evidence="6 7" key="1">
    <citation type="submission" date="2020-02" db="EMBL/GenBank/DDBJ databases">
        <title>Acidophilic actinobacteria isolated from forest soil.</title>
        <authorList>
            <person name="Golinska P."/>
        </authorList>
    </citation>
    <scope>NUCLEOTIDE SEQUENCE [LARGE SCALE GENOMIC DNA]</scope>
    <source>
        <strain evidence="6 7">NL8</strain>
    </source>
</reference>
<dbReference type="InterPro" id="IPR050172">
    <property type="entry name" value="SsuD_RutA_monooxygenase"/>
</dbReference>
<gene>
    <name evidence="6" type="ORF">KGQ19_48315</name>
</gene>
<keyword evidence="1" id="KW-0285">Flavoprotein</keyword>
<sequence>MRIGFAPHRLWPTDPADLTGVLDTARRVERLGFDHVIVGDHLLAGDLGLSPDPMVLLSAIAGTTSRIRLATSILIAPLYQPVVVAHQAATLDAVSGGRFVLGVGTGWDRAEFDAVGVPFTGRGKRTDAGLATMRALWRGESEVCLGMPPRTPDGPPIWVGGGSDAALRRALRFGTAWHGSGDPEAVTATRARLAELAEDTGRDPDTLEVTIVSMLVPPGFELSGKSPGPLLGGDRPSRESIVEELGRLAEAGVGTCSMWAPVAAAALPDVLEWAAAELK</sequence>
<keyword evidence="3 6" id="KW-0560">Oxidoreductase</keyword>
<dbReference type="EC" id="1.-.-.-" evidence="6"/>
<dbReference type="Proteomes" id="UP000730482">
    <property type="component" value="Unassembled WGS sequence"/>
</dbReference>
<name>A0ABS5L9B9_9ACTN</name>
<feature type="domain" description="Luciferase-like" evidence="5">
    <location>
        <begin position="8"/>
        <end position="212"/>
    </location>
</feature>
<dbReference type="SUPFAM" id="SSF51679">
    <property type="entry name" value="Bacterial luciferase-like"/>
    <property type="match status" value="1"/>
</dbReference>
<evidence type="ECO:0000256" key="3">
    <source>
        <dbReference type="ARBA" id="ARBA00023002"/>
    </source>
</evidence>
<dbReference type="InterPro" id="IPR011251">
    <property type="entry name" value="Luciferase-like_dom"/>
</dbReference>
<protein>
    <submittedName>
        <fullName evidence="6">TIGR03619 family F420-dependent LLM class oxidoreductase</fullName>
        <ecNumber evidence="6">1.-.-.-</ecNumber>
    </submittedName>
</protein>
<evidence type="ECO:0000256" key="2">
    <source>
        <dbReference type="ARBA" id="ARBA00022643"/>
    </source>
</evidence>
<comment type="caution">
    <text evidence="6">The sequence shown here is derived from an EMBL/GenBank/DDBJ whole genome shotgun (WGS) entry which is preliminary data.</text>
</comment>
<evidence type="ECO:0000259" key="5">
    <source>
        <dbReference type="Pfam" id="PF00296"/>
    </source>
</evidence>
<dbReference type="RefSeq" id="WP_212022337.1">
    <property type="nucleotide sequence ID" value="NZ_JAAFYZ010000444.1"/>
</dbReference>
<dbReference type="InterPro" id="IPR019921">
    <property type="entry name" value="Lucif-like_OxRdtase_Rv2161c"/>
</dbReference>
<keyword evidence="7" id="KW-1185">Reference proteome</keyword>
<evidence type="ECO:0000256" key="4">
    <source>
        <dbReference type="ARBA" id="ARBA00023033"/>
    </source>
</evidence>
<dbReference type="PANTHER" id="PTHR42847:SF4">
    <property type="entry name" value="ALKANESULFONATE MONOOXYGENASE-RELATED"/>
    <property type="match status" value="1"/>
</dbReference>
<evidence type="ECO:0000256" key="1">
    <source>
        <dbReference type="ARBA" id="ARBA00022630"/>
    </source>
</evidence>
<organism evidence="6 7">
    <name type="scientific">Catenulispora pinistramenti</name>
    <dbReference type="NCBI Taxonomy" id="2705254"/>
    <lineage>
        <taxon>Bacteria</taxon>
        <taxon>Bacillati</taxon>
        <taxon>Actinomycetota</taxon>
        <taxon>Actinomycetes</taxon>
        <taxon>Catenulisporales</taxon>
        <taxon>Catenulisporaceae</taxon>
        <taxon>Catenulispora</taxon>
    </lineage>
</organism>
<dbReference type="PANTHER" id="PTHR42847">
    <property type="entry name" value="ALKANESULFONATE MONOOXYGENASE"/>
    <property type="match status" value="1"/>
</dbReference>
<evidence type="ECO:0000313" key="7">
    <source>
        <dbReference type="Proteomes" id="UP000730482"/>
    </source>
</evidence>
<evidence type="ECO:0000313" key="6">
    <source>
        <dbReference type="EMBL" id="MBS2554685.1"/>
    </source>
</evidence>
<dbReference type="NCBIfam" id="TIGR03619">
    <property type="entry name" value="F420_Rv2161c"/>
    <property type="match status" value="1"/>
</dbReference>
<dbReference type="GO" id="GO:0016491">
    <property type="term" value="F:oxidoreductase activity"/>
    <property type="evidence" value="ECO:0007669"/>
    <property type="project" value="UniProtKB-KW"/>
</dbReference>
<keyword evidence="4" id="KW-0503">Monooxygenase</keyword>
<dbReference type="EMBL" id="JAAFYZ010000444">
    <property type="protein sequence ID" value="MBS2554685.1"/>
    <property type="molecule type" value="Genomic_DNA"/>
</dbReference>
<keyword evidence="2" id="KW-0288">FMN</keyword>
<accession>A0ABS5L9B9</accession>
<dbReference type="Pfam" id="PF00296">
    <property type="entry name" value="Bac_luciferase"/>
    <property type="match status" value="1"/>
</dbReference>